<dbReference type="GO" id="GO:0005737">
    <property type="term" value="C:cytoplasm"/>
    <property type="evidence" value="ECO:0007669"/>
    <property type="project" value="UniProtKB-ARBA"/>
</dbReference>
<dbReference type="EMBL" id="GBEZ01023420">
    <property type="protein sequence ID" value="JAC63467.1"/>
    <property type="molecule type" value="Transcribed_RNA"/>
</dbReference>
<evidence type="ECO:0000256" key="3">
    <source>
        <dbReference type="ARBA" id="ARBA00010441"/>
    </source>
</evidence>
<evidence type="ECO:0000256" key="10">
    <source>
        <dbReference type="ARBA" id="ARBA00023209"/>
    </source>
</evidence>
<keyword evidence="5 12" id="KW-0808">Transferase</keyword>
<keyword evidence="4" id="KW-0444">Lipid biosynthesis</keyword>
<comment type="cofactor">
    <cofactor evidence="1">
        <name>Mn(2+)</name>
        <dbReference type="ChEBI" id="CHEBI:29035"/>
    </cofactor>
</comment>
<dbReference type="AlphaFoldDB" id="A0A061QS17"/>
<dbReference type="PANTHER" id="PTHR14269">
    <property type="entry name" value="CDP-DIACYLGLYCEROL--GLYCEROL-3-PHOSPHATE 3-PHOSPHATIDYLTRANSFERASE-RELATED"/>
    <property type="match status" value="1"/>
</dbReference>
<dbReference type="GO" id="GO:0008444">
    <property type="term" value="F:CDP-diacylglycerol-glycerol-3-phosphate 3-phosphatidyltransferase activity"/>
    <property type="evidence" value="ECO:0007669"/>
    <property type="project" value="InterPro"/>
</dbReference>
<dbReference type="GO" id="GO:0016020">
    <property type="term" value="C:membrane"/>
    <property type="evidence" value="ECO:0007669"/>
    <property type="project" value="UniProtKB-SubCell"/>
</dbReference>
<dbReference type="NCBIfam" id="TIGR00560">
    <property type="entry name" value="pgsA"/>
    <property type="match status" value="1"/>
</dbReference>
<dbReference type="GO" id="GO:0006655">
    <property type="term" value="P:phosphatidylglycerol biosynthetic process"/>
    <property type="evidence" value="ECO:0007669"/>
    <property type="project" value="UniProtKB-ARBA"/>
</dbReference>
<keyword evidence="11" id="KW-1208">Phospholipid metabolism</keyword>
<proteinExistence type="inferred from homology"/>
<dbReference type="FunFam" id="1.20.120.1760:FF:000008">
    <property type="entry name" value="CDP-diacylglycerol--glycerol-3-phosphate 3-phosphatidyltransferase 2"/>
    <property type="match status" value="1"/>
</dbReference>
<protein>
    <submittedName>
        <fullName evidence="13">CDP-diacylglycerol--glycerol-3-phosphate 3-phosphatidyltransferase</fullName>
    </submittedName>
</protein>
<sequence length="300" mass="31549">CKTVGFSFSKEFAPPVNEICRRLGATGKAERRVVAAEALLKSQKPSARTRRCHLLFFSGSFWSRKTRVSFGARKNLLSGRNFSCAATGSSAAETGGQIPRKKTFGLPTLLTVGRVLAVPALIVAFFCRTPGPLPLCTTIFVAAAVTDFLDGFLARKMNLVSEFGAFLDPVADKLMVAAALILLSTRPLPMGPIEGNAIFLPLAALAVIGREIAMSALREWAAALGGEAHKAVAVSSLGKWKTATQMVSLSMLLYVAGDGASGPLAAACSAAGPPLLGVAAILSVWSFAEYLKGLWPYLSS</sequence>
<evidence type="ECO:0000313" key="13">
    <source>
        <dbReference type="EMBL" id="JAC63467.1"/>
    </source>
</evidence>
<reference evidence="13" key="1">
    <citation type="submission" date="2014-05" db="EMBL/GenBank/DDBJ databases">
        <title>The transcriptome of the halophilic microalga Tetraselmis sp. GSL018 isolated from the Great Salt Lake, Utah.</title>
        <authorList>
            <person name="Jinkerson R.E."/>
            <person name="D'Adamo S."/>
            <person name="Posewitz M.C."/>
        </authorList>
    </citation>
    <scope>NUCLEOTIDE SEQUENCE</scope>
    <source>
        <strain evidence="13">GSL018</strain>
    </source>
</reference>
<evidence type="ECO:0000256" key="5">
    <source>
        <dbReference type="ARBA" id="ARBA00022679"/>
    </source>
</evidence>
<dbReference type="GO" id="GO:0045995">
    <property type="term" value="P:regulation of embryonic development"/>
    <property type="evidence" value="ECO:0007669"/>
    <property type="project" value="UniProtKB-ARBA"/>
</dbReference>
<dbReference type="Pfam" id="PF01066">
    <property type="entry name" value="CDP-OH_P_transf"/>
    <property type="match status" value="1"/>
</dbReference>
<evidence type="ECO:0000256" key="2">
    <source>
        <dbReference type="ARBA" id="ARBA00004141"/>
    </source>
</evidence>
<keyword evidence="6" id="KW-0812">Transmembrane</keyword>
<evidence type="ECO:0000256" key="7">
    <source>
        <dbReference type="ARBA" id="ARBA00022989"/>
    </source>
</evidence>
<evidence type="ECO:0000256" key="8">
    <source>
        <dbReference type="ARBA" id="ARBA00023098"/>
    </source>
</evidence>
<dbReference type="PROSITE" id="PS00379">
    <property type="entry name" value="CDP_ALCOHOL_P_TRANSF"/>
    <property type="match status" value="1"/>
</dbReference>
<dbReference type="InterPro" id="IPR043130">
    <property type="entry name" value="CDP-OH_PTrfase_TM_dom"/>
</dbReference>
<dbReference type="PANTHER" id="PTHR14269:SF62">
    <property type="entry name" value="CDP-DIACYLGLYCEROL--GLYCEROL-3-PHOSPHATE 3-PHOSPHATIDYLTRANSFERASE 1, CHLOROPLASTIC"/>
    <property type="match status" value="1"/>
</dbReference>
<dbReference type="Gene3D" id="1.20.120.1760">
    <property type="match status" value="1"/>
</dbReference>
<name>A0A061QS17_9CHLO</name>
<evidence type="ECO:0000256" key="11">
    <source>
        <dbReference type="ARBA" id="ARBA00023264"/>
    </source>
</evidence>
<evidence type="ECO:0000256" key="12">
    <source>
        <dbReference type="RuleBase" id="RU003750"/>
    </source>
</evidence>
<dbReference type="InterPro" id="IPR048254">
    <property type="entry name" value="CDP_ALCOHOL_P_TRANSF_CS"/>
</dbReference>
<organism evidence="13">
    <name type="scientific">Tetraselmis sp. GSL018</name>
    <dbReference type="NCBI Taxonomy" id="582737"/>
    <lineage>
        <taxon>Eukaryota</taxon>
        <taxon>Viridiplantae</taxon>
        <taxon>Chlorophyta</taxon>
        <taxon>core chlorophytes</taxon>
        <taxon>Chlorodendrophyceae</taxon>
        <taxon>Chlorodendrales</taxon>
        <taxon>Chlorodendraceae</taxon>
        <taxon>Tetraselmis</taxon>
    </lineage>
</organism>
<feature type="non-terminal residue" evidence="13">
    <location>
        <position position="1"/>
    </location>
</feature>
<accession>A0A061QS17</accession>
<gene>
    <name evidence="13" type="primary">PGSA</name>
    <name evidence="13" type="ORF">TSPGSL018_20588</name>
</gene>
<evidence type="ECO:0000256" key="6">
    <source>
        <dbReference type="ARBA" id="ARBA00022692"/>
    </source>
</evidence>
<keyword evidence="7" id="KW-1133">Transmembrane helix</keyword>
<keyword evidence="8" id="KW-0443">Lipid metabolism</keyword>
<dbReference type="InterPro" id="IPR000462">
    <property type="entry name" value="CDP-OH_P_trans"/>
</dbReference>
<dbReference type="InterPro" id="IPR004570">
    <property type="entry name" value="Phosphatidylglycerol_P_synth"/>
</dbReference>
<evidence type="ECO:0000256" key="1">
    <source>
        <dbReference type="ARBA" id="ARBA00001936"/>
    </source>
</evidence>
<keyword evidence="10" id="KW-0594">Phospholipid biosynthesis</keyword>
<evidence type="ECO:0000256" key="9">
    <source>
        <dbReference type="ARBA" id="ARBA00023136"/>
    </source>
</evidence>
<comment type="similarity">
    <text evidence="3 12">Belongs to the CDP-alcohol phosphatidyltransferase class-I family.</text>
</comment>
<keyword evidence="9" id="KW-0472">Membrane</keyword>
<evidence type="ECO:0000256" key="4">
    <source>
        <dbReference type="ARBA" id="ARBA00022516"/>
    </source>
</evidence>
<dbReference type="InterPro" id="IPR050324">
    <property type="entry name" value="CDP-alcohol_PTase-I"/>
</dbReference>
<dbReference type="GO" id="GO:0030145">
    <property type="term" value="F:manganese ion binding"/>
    <property type="evidence" value="ECO:0007669"/>
    <property type="project" value="UniProtKB-ARBA"/>
</dbReference>
<comment type="subcellular location">
    <subcellularLocation>
        <location evidence="2">Membrane</location>
        <topology evidence="2">Multi-pass membrane protein</topology>
    </subcellularLocation>
</comment>